<feature type="coiled-coil region" evidence="1">
    <location>
        <begin position="48"/>
        <end position="77"/>
    </location>
</feature>
<evidence type="ECO:0000256" key="2">
    <source>
        <dbReference type="SAM" id="MobiDB-lite"/>
    </source>
</evidence>
<keyword evidence="4" id="KW-1185">Reference proteome</keyword>
<dbReference type="Bgee" id="ENSMGAG00000013680">
    <property type="expression patterns" value="Expressed in gonad"/>
</dbReference>
<feature type="coiled-coil region" evidence="1">
    <location>
        <begin position="109"/>
        <end position="208"/>
    </location>
</feature>
<dbReference type="Ensembl" id="ENSMGAT00000015392.2">
    <property type="protein sequence ID" value="ENSMGAP00000014456.2"/>
    <property type="gene ID" value="ENSMGAG00000013680.2"/>
</dbReference>
<dbReference type="PANTHER" id="PTHR34645">
    <property type="entry name" value="SIMILAR TO HYPOTHETICAL PROTEIN"/>
    <property type="match status" value="1"/>
</dbReference>
<dbReference type="PANTHER" id="PTHR34645:SF1">
    <property type="entry name" value="GENE 136-RELATED"/>
    <property type="match status" value="1"/>
</dbReference>
<proteinExistence type="predicted"/>
<dbReference type="OrthoDB" id="8774892at2759"/>
<dbReference type="Proteomes" id="UP000001645">
    <property type="component" value="Chromosome 2"/>
</dbReference>
<gene>
    <name evidence="3" type="primary">C6orf163</name>
</gene>
<protein>
    <submittedName>
        <fullName evidence="3">Chromosome 6 open reading frame 163</fullName>
    </submittedName>
</protein>
<dbReference type="AlphaFoldDB" id="G1NLP7"/>
<evidence type="ECO:0000313" key="3">
    <source>
        <dbReference type="Ensembl" id="ENSMGAP00000014456.2"/>
    </source>
</evidence>
<evidence type="ECO:0000256" key="1">
    <source>
        <dbReference type="SAM" id="Coils"/>
    </source>
</evidence>
<dbReference type="InterPro" id="IPR038927">
    <property type="entry name" value="C6orf163"/>
</dbReference>
<reference evidence="3" key="2">
    <citation type="submission" date="2025-08" db="UniProtKB">
        <authorList>
            <consortium name="Ensembl"/>
        </authorList>
    </citation>
    <scope>IDENTIFICATION</scope>
</reference>
<dbReference type="HOGENOM" id="CLU_836681_0_0_1"/>
<reference evidence="3" key="3">
    <citation type="submission" date="2025-09" db="UniProtKB">
        <authorList>
            <consortium name="Ensembl"/>
        </authorList>
    </citation>
    <scope>IDENTIFICATION</scope>
</reference>
<name>G1NLP7_MELGA</name>
<organism evidence="3 4">
    <name type="scientific">Meleagris gallopavo</name>
    <name type="common">Wild turkey</name>
    <dbReference type="NCBI Taxonomy" id="9103"/>
    <lineage>
        <taxon>Eukaryota</taxon>
        <taxon>Metazoa</taxon>
        <taxon>Chordata</taxon>
        <taxon>Craniata</taxon>
        <taxon>Vertebrata</taxon>
        <taxon>Euteleostomi</taxon>
        <taxon>Archelosauria</taxon>
        <taxon>Archosauria</taxon>
        <taxon>Dinosauria</taxon>
        <taxon>Saurischia</taxon>
        <taxon>Theropoda</taxon>
        <taxon>Coelurosauria</taxon>
        <taxon>Aves</taxon>
        <taxon>Neognathae</taxon>
        <taxon>Galloanserae</taxon>
        <taxon>Galliformes</taxon>
        <taxon>Phasianidae</taxon>
        <taxon>Meleagridinae</taxon>
        <taxon>Meleagris</taxon>
    </lineage>
</organism>
<dbReference type="GeneTree" id="ENSGT00390000010837"/>
<sequence length="350" mass="40964">MIRSTDLDSFVCCAVCSKIIPPPPSNATFDRIREYKPFRTRYYTHRDILEIGASIQQEERERKEAEIQESIEKMKAELWSQAEQYKEDAVDKALTEATANYNAFVQDLKLKLEKEVKEVVRKAKAEMKEYMEEEQRRETEATEQRMAHKLRCALLECAKEKMQAVAEARKQEREMALSEAAMQHRKHIEQLKEESMLAEELYRKTIEQLSKGKCNEMNVALSVKQKENQIEMEKQMKELQTVHLEELEKVMITLRTAEGQVKALEQKLERMRAWKDSLETEIQATRQAFQKYIDATFPNLSPGQADFILPLRTTFEPKDIPKEAEGNDDECKRPTTESMRVTAMSKQHFK</sequence>
<feature type="coiled-coil region" evidence="1">
    <location>
        <begin position="247"/>
        <end position="281"/>
    </location>
</feature>
<keyword evidence="1" id="KW-0175">Coiled coil</keyword>
<reference evidence="3 4" key="1">
    <citation type="journal article" date="2010" name="PLoS Biol.">
        <title>Multi-platform next-generation sequencing of the domestic turkey (Meleagris gallopavo): genome assembly and analysis.</title>
        <authorList>
            <person name="Dalloul R.A."/>
            <person name="Long J.A."/>
            <person name="Zimin A.V."/>
            <person name="Aslam L."/>
            <person name="Beal K."/>
            <person name="Blomberg L.A."/>
            <person name="Bouffard P."/>
            <person name="Burt D.W."/>
            <person name="Crasta O."/>
            <person name="Crooijmans R.P."/>
            <person name="Cooper K."/>
            <person name="Coulombe R.A."/>
            <person name="De S."/>
            <person name="Delany M.E."/>
            <person name="Dodgson J.B."/>
            <person name="Dong J.J."/>
            <person name="Evans C."/>
            <person name="Frederickson K.M."/>
            <person name="Flicek P."/>
            <person name="Florea L."/>
            <person name="Folkerts O."/>
            <person name="Groenen M.A."/>
            <person name="Harkins T.T."/>
            <person name="Herrero J."/>
            <person name="Hoffmann S."/>
            <person name="Megens H.J."/>
            <person name="Jiang A."/>
            <person name="de Jong P."/>
            <person name="Kaiser P."/>
            <person name="Kim H."/>
            <person name="Kim K.W."/>
            <person name="Kim S."/>
            <person name="Langenberger D."/>
            <person name="Lee M.K."/>
            <person name="Lee T."/>
            <person name="Mane S."/>
            <person name="Marcais G."/>
            <person name="Marz M."/>
            <person name="McElroy A.P."/>
            <person name="Modise T."/>
            <person name="Nefedov M."/>
            <person name="Notredame C."/>
            <person name="Paton I.R."/>
            <person name="Payne W.S."/>
            <person name="Pertea G."/>
            <person name="Prickett D."/>
            <person name="Puiu D."/>
            <person name="Qioa D."/>
            <person name="Raineri E."/>
            <person name="Ruffier M."/>
            <person name="Salzberg S.L."/>
            <person name="Schatz M.C."/>
            <person name="Scheuring C."/>
            <person name="Schmidt C.J."/>
            <person name="Schroeder S."/>
            <person name="Searle S.M."/>
            <person name="Smith E.J."/>
            <person name="Smith J."/>
            <person name="Sonstegard T.S."/>
            <person name="Stadler P.F."/>
            <person name="Tafer H."/>
            <person name="Tu Z.J."/>
            <person name="Van Tassell C.P."/>
            <person name="Vilella A.J."/>
            <person name="Williams K.P."/>
            <person name="Yorke J.A."/>
            <person name="Zhang L."/>
            <person name="Zhang H.B."/>
            <person name="Zhang X."/>
            <person name="Zhang Y."/>
            <person name="Reed K.M."/>
        </authorList>
    </citation>
    <scope>NUCLEOTIDE SEQUENCE [LARGE SCALE GENOMIC DNA]</scope>
</reference>
<accession>G1NLP7</accession>
<evidence type="ECO:0000313" key="4">
    <source>
        <dbReference type="Proteomes" id="UP000001645"/>
    </source>
</evidence>
<dbReference type="InParanoid" id="G1NLP7"/>
<feature type="compositionally biased region" description="Basic and acidic residues" evidence="2">
    <location>
        <begin position="318"/>
        <end position="335"/>
    </location>
</feature>
<dbReference type="KEGG" id="mgp:100543453"/>
<feature type="region of interest" description="Disordered" evidence="2">
    <location>
        <begin position="318"/>
        <end position="350"/>
    </location>
</feature>